<dbReference type="GO" id="GO:0004252">
    <property type="term" value="F:serine-type endopeptidase activity"/>
    <property type="evidence" value="ECO:0007669"/>
    <property type="project" value="UniProtKB-EC"/>
</dbReference>
<evidence type="ECO:0000256" key="3">
    <source>
        <dbReference type="ARBA" id="ARBA00022825"/>
    </source>
</evidence>
<reference evidence="5" key="1">
    <citation type="submission" date="2023-07" db="EMBL/GenBank/DDBJ databases">
        <title>Degradation of tert-butanol by M. austroafricanum TBA100.</title>
        <authorList>
            <person name="Helbich S."/>
            <person name="Vainshtein Y."/>
        </authorList>
    </citation>
    <scope>NUCLEOTIDE SEQUENCE</scope>
    <source>
        <strain evidence="5">TBA100</strain>
    </source>
</reference>
<evidence type="ECO:0000256" key="4">
    <source>
        <dbReference type="SAM" id="MobiDB-lite"/>
    </source>
</evidence>
<organism evidence="5 6">
    <name type="scientific">Mycolicibacterium austroafricanum</name>
    <name type="common">Mycobacterium austroafricanum</name>
    <dbReference type="NCBI Taxonomy" id="39687"/>
    <lineage>
        <taxon>Bacteria</taxon>
        <taxon>Bacillati</taxon>
        <taxon>Actinomycetota</taxon>
        <taxon>Actinomycetes</taxon>
        <taxon>Mycobacteriales</taxon>
        <taxon>Mycobacteriaceae</taxon>
        <taxon>Mycolicibacterium</taxon>
    </lineage>
</organism>
<name>A0ABT8HKS5_MYCAO</name>
<dbReference type="Proteomes" id="UP001172687">
    <property type="component" value="Unassembled WGS sequence"/>
</dbReference>
<keyword evidence="3" id="KW-0720">Serine protease</keyword>
<dbReference type="PANTHER" id="PTHR10381">
    <property type="entry name" value="ATP-DEPENDENT CLP PROTEASE PROTEOLYTIC SUBUNIT"/>
    <property type="match status" value="1"/>
</dbReference>
<evidence type="ECO:0000313" key="5">
    <source>
        <dbReference type="EMBL" id="MDN4521363.1"/>
    </source>
</evidence>
<evidence type="ECO:0000256" key="1">
    <source>
        <dbReference type="ARBA" id="ARBA00022670"/>
    </source>
</evidence>
<dbReference type="CDD" id="cd07016">
    <property type="entry name" value="S14_ClpP_1"/>
    <property type="match status" value="1"/>
</dbReference>
<dbReference type="RefSeq" id="WP_301161759.1">
    <property type="nucleotide sequence ID" value="NZ_JAUHTC010000091.1"/>
</dbReference>
<dbReference type="SUPFAM" id="SSF52096">
    <property type="entry name" value="ClpP/crotonase"/>
    <property type="match status" value="1"/>
</dbReference>
<dbReference type="EC" id="3.4.21.92" evidence="5"/>
<proteinExistence type="predicted"/>
<sequence length="416" mass="44082">MNVTDWYQAEDAEPRQWYSVQNKAADPKVAEVAIFDDIVPFYGVNAADFRNELKALGDDIETIDLHIHSRGGSVWEAVAIMNTLRQHKARVVTTVDSIAASSAGFIAVGASDELIMADNSELMAHLPWAMAVGSAEDMRKAAESLDRTAKNIVSIFASRTGGSEEEWMQILTDETWWSAQEAVDAGIADSVLKAPKRGAKAKSGAKNSFDLSVFNHAGRDHAPAPRKPQAHNQTPPGDEPEVEKGKEPTVALSESALQKLGLNADADDSAIEAAINGLPDPGAGNAAQSEPTAEQAAEVLAKLGMVAVNKASYDQTVAAVATLSAEREAAIEAENEAAITNALNTGRIDAASADTWRAEIKNNREGTLALLATLPANKAVPVDEIGHGVSREDQNLDAEMATVFASITGQTYGKDA</sequence>
<protein>
    <submittedName>
        <fullName evidence="5">Clp protease ClpP</fullName>
        <ecNumber evidence="5">3.4.21.92</ecNumber>
    </submittedName>
</protein>
<evidence type="ECO:0000256" key="2">
    <source>
        <dbReference type="ARBA" id="ARBA00022801"/>
    </source>
</evidence>
<keyword evidence="1 5" id="KW-0645">Protease</keyword>
<dbReference type="EMBL" id="JAUHTC010000091">
    <property type="protein sequence ID" value="MDN4521363.1"/>
    <property type="molecule type" value="Genomic_DNA"/>
</dbReference>
<evidence type="ECO:0000313" key="6">
    <source>
        <dbReference type="Proteomes" id="UP001172687"/>
    </source>
</evidence>
<dbReference type="PANTHER" id="PTHR10381:SF70">
    <property type="entry name" value="ATP-DEPENDENT CLP PROTEASE PROTEOLYTIC SUBUNIT"/>
    <property type="match status" value="1"/>
</dbReference>
<dbReference type="NCBIfam" id="NF045542">
    <property type="entry name" value="Clp_rel_HeadMat"/>
    <property type="match status" value="1"/>
</dbReference>
<dbReference type="GO" id="GO:0006508">
    <property type="term" value="P:proteolysis"/>
    <property type="evidence" value="ECO:0007669"/>
    <property type="project" value="UniProtKB-KW"/>
</dbReference>
<dbReference type="InterPro" id="IPR029045">
    <property type="entry name" value="ClpP/crotonase-like_dom_sf"/>
</dbReference>
<keyword evidence="6" id="KW-1185">Reference proteome</keyword>
<gene>
    <name evidence="5" type="ORF">QYF68_26595</name>
</gene>
<comment type="caution">
    <text evidence="5">The sequence shown here is derived from an EMBL/GenBank/DDBJ whole genome shotgun (WGS) entry which is preliminary data.</text>
</comment>
<dbReference type="InterPro" id="IPR023562">
    <property type="entry name" value="ClpP/TepA"/>
</dbReference>
<feature type="region of interest" description="Disordered" evidence="4">
    <location>
        <begin position="216"/>
        <end position="249"/>
    </location>
</feature>
<dbReference type="Pfam" id="PF00574">
    <property type="entry name" value="CLP_protease"/>
    <property type="match status" value="1"/>
</dbReference>
<keyword evidence="2 5" id="KW-0378">Hydrolase</keyword>
<dbReference type="Gene3D" id="3.90.226.10">
    <property type="entry name" value="2-enoyl-CoA Hydratase, Chain A, domain 1"/>
    <property type="match status" value="1"/>
</dbReference>
<accession>A0ABT8HKS5</accession>